<feature type="domain" description="PPE family C-terminal" evidence="4">
    <location>
        <begin position="298"/>
        <end position="376"/>
    </location>
</feature>
<comment type="similarity">
    <text evidence="1">Belongs to the mycobacterial PPE family.</text>
</comment>
<evidence type="ECO:0000313" key="7">
    <source>
        <dbReference type="Proteomes" id="UP000192441"/>
    </source>
</evidence>
<dbReference type="EMBL" id="AP022607">
    <property type="protein sequence ID" value="BBZ15322.1"/>
    <property type="molecule type" value="Genomic_DNA"/>
</dbReference>
<name>A0A7I7WEH4_9MYCO</name>
<evidence type="ECO:0000259" key="4">
    <source>
        <dbReference type="Pfam" id="PF12484"/>
    </source>
</evidence>
<reference evidence="5 8" key="2">
    <citation type="journal article" date="2019" name="Emerg. Microbes Infect.">
        <title>Comprehensive subspecies identification of 175 nontuberculous mycobacteria species based on 7547 genomic profiles.</title>
        <authorList>
            <person name="Matsumoto Y."/>
            <person name="Kinjo T."/>
            <person name="Motooka D."/>
            <person name="Nabeya D."/>
            <person name="Jung N."/>
            <person name="Uechi K."/>
            <person name="Horii T."/>
            <person name="Iida T."/>
            <person name="Fujita J."/>
            <person name="Nakamura S."/>
        </authorList>
    </citation>
    <scope>NUCLEOTIDE SEQUENCE [LARGE SCALE GENOMIC DNA]</scope>
    <source>
        <strain evidence="5 8">JCM 12687</strain>
        <plasmid evidence="5">pJCM12687</plasmid>
    </source>
</reference>
<keyword evidence="5" id="KW-0614">Plasmid</keyword>
<evidence type="ECO:0000313" key="8">
    <source>
        <dbReference type="Proteomes" id="UP000467379"/>
    </source>
</evidence>
<keyword evidence="8" id="KW-1185">Reference proteome</keyword>
<dbReference type="RefSeq" id="WP_083134042.1">
    <property type="nucleotide sequence ID" value="NZ_AP022607.1"/>
</dbReference>
<organism evidence="6 7">
    <name type="scientific">Mycobacterium branderi</name>
    <dbReference type="NCBI Taxonomy" id="43348"/>
    <lineage>
        <taxon>Bacteria</taxon>
        <taxon>Bacillati</taxon>
        <taxon>Actinomycetota</taxon>
        <taxon>Actinomycetes</taxon>
        <taxon>Mycobacteriales</taxon>
        <taxon>Mycobacteriaceae</taxon>
        <taxon>Mycobacterium</taxon>
    </lineage>
</organism>
<dbReference type="GO" id="GO:0052572">
    <property type="term" value="P:response to host immune response"/>
    <property type="evidence" value="ECO:0007669"/>
    <property type="project" value="TreeGrafter"/>
</dbReference>
<proteinExistence type="inferred from homology"/>
<dbReference type="AlphaFoldDB" id="A0A7I7WEH4"/>
<dbReference type="EMBL" id="MVHM01000023">
    <property type="protein sequence ID" value="ORA32597.1"/>
    <property type="molecule type" value="Genomic_DNA"/>
</dbReference>
<dbReference type="Pfam" id="PF00823">
    <property type="entry name" value="PPE"/>
    <property type="match status" value="1"/>
</dbReference>
<dbReference type="PANTHER" id="PTHR46766">
    <property type="entry name" value="GLUTAMINE-RICH PROTEIN 2"/>
    <property type="match status" value="1"/>
</dbReference>
<reference evidence="5" key="3">
    <citation type="submission" date="2020-02" db="EMBL/GenBank/DDBJ databases">
        <authorList>
            <person name="Matsumoto Y."/>
            <person name="Motooka D."/>
            <person name="Nakamura S."/>
        </authorList>
    </citation>
    <scope>NUCLEOTIDE SEQUENCE</scope>
    <source>
        <strain evidence="5">JCM 12687</strain>
        <plasmid evidence="5">pJCM12687</plasmid>
    </source>
</reference>
<dbReference type="Proteomes" id="UP000467379">
    <property type="component" value="Plasmid pJCM12687"/>
</dbReference>
<dbReference type="InterPro" id="IPR000030">
    <property type="entry name" value="PPE_dom"/>
</dbReference>
<gene>
    <name evidence="5" type="primary">PPE32_4</name>
    <name evidence="6" type="ORF">BST20_24700</name>
    <name evidence="5" type="ORF">MBRA_55170</name>
</gene>
<evidence type="ECO:0000256" key="1">
    <source>
        <dbReference type="ARBA" id="ARBA00010652"/>
    </source>
</evidence>
<dbReference type="OrthoDB" id="5996503at2"/>
<dbReference type="Gene3D" id="1.20.1260.20">
    <property type="entry name" value="PPE superfamily"/>
    <property type="match status" value="1"/>
</dbReference>
<evidence type="ECO:0000313" key="5">
    <source>
        <dbReference type="EMBL" id="BBZ15322.1"/>
    </source>
</evidence>
<sequence>MEFAMLPPEVNSARIYAGPGSGPVLAAAAAWDGLAAELGSAAAAYEAVISQLTGGWLGPASTAMAGAAAPYAAWMHTAATQAEQTATQAKAAAAAYETAFAMTVPPPVVAANRTQLATLVATNFLGQNTPAIAATEAHYAEMWAQDAAAMYGYAGSAATASQLTPFAPPDQATNPGGAASQAAAVAHATGTAAGTRVPTAVSSISAAPQALQSLAAASTPGDALAPLAAPALDASPALTMAAAGLGADLIGSFGIDSAGSFGVDSAGVAVALQAAQIDTGGVFPGFTPFPGWGWPPVSAGMGQAASVGALSVPQSWATAAPAFRQVAAALPMTTAAAAPEVAAAGSGQLFSEMALASMAGRALGGTAGMGRRERSAPTRASANPSRRSPIGPVTGIAAELRELAELRDSRILTEEEFTEQKRCLLGH</sequence>
<geneLocation type="plasmid" evidence="5 8">
    <name>pJCM12687</name>
</geneLocation>
<feature type="region of interest" description="Disordered" evidence="2">
    <location>
        <begin position="365"/>
        <end position="393"/>
    </location>
</feature>
<evidence type="ECO:0000259" key="3">
    <source>
        <dbReference type="Pfam" id="PF00823"/>
    </source>
</evidence>
<dbReference type="Proteomes" id="UP000192441">
    <property type="component" value="Unassembled WGS sequence"/>
</dbReference>
<evidence type="ECO:0000256" key="2">
    <source>
        <dbReference type="SAM" id="MobiDB-lite"/>
    </source>
</evidence>
<feature type="domain" description="PPE" evidence="3">
    <location>
        <begin position="3"/>
        <end position="164"/>
    </location>
</feature>
<dbReference type="InterPro" id="IPR038332">
    <property type="entry name" value="PPE_sf"/>
</dbReference>
<protein>
    <submittedName>
        <fullName evidence="5">PPE family protein</fullName>
    </submittedName>
</protein>
<dbReference type="FunFam" id="1.20.1260.20:FF:000001">
    <property type="entry name" value="PPE family protein PPE41"/>
    <property type="match status" value="1"/>
</dbReference>
<accession>A0A7I7WEH4</accession>
<dbReference type="InterPro" id="IPR022171">
    <property type="entry name" value="PPE_C"/>
</dbReference>
<dbReference type="SUPFAM" id="SSF140459">
    <property type="entry name" value="PE/PPE dimer-like"/>
    <property type="match status" value="1"/>
</dbReference>
<dbReference type="Pfam" id="PF12484">
    <property type="entry name" value="PPE-SVP"/>
    <property type="match status" value="1"/>
</dbReference>
<dbReference type="PANTHER" id="PTHR46766:SF1">
    <property type="entry name" value="GLUTAMINE-RICH PROTEIN 2"/>
    <property type="match status" value="1"/>
</dbReference>
<evidence type="ECO:0000313" key="6">
    <source>
        <dbReference type="EMBL" id="ORA32597.1"/>
    </source>
</evidence>
<reference evidence="6 7" key="1">
    <citation type="submission" date="2016-12" db="EMBL/GenBank/DDBJ databases">
        <title>The new phylogeny of genus Mycobacterium.</title>
        <authorList>
            <person name="Tortoli E."/>
            <person name="Trovato A."/>
            <person name="Cirillo D.M."/>
        </authorList>
    </citation>
    <scope>NUCLEOTIDE SEQUENCE [LARGE SCALE GENOMIC DNA]</scope>
    <source>
        <strain evidence="6 7">DSM 44624</strain>
    </source>
</reference>